<dbReference type="RefSeq" id="WP_069698196.1">
    <property type="nucleotide sequence ID" value="NZ_JAGGMA010000030.1"/>
</dbReference>
<dbReference type="OrthoDB" id="2181557at2"/>
<evidence type="ECO:0000313" key="1">
    <source>
        <dbReference type="EMBL" id="OEH82847.1"/>
    </source>
</evidence>
<evidence type="ECO:0000313" key="2">
    <source>
        <dbReference type="Proteomes" id="UP000095256"/>
    </source>
</evidence>
<reference evidence="1 2" key="1">
    <citation type="submission" date="2016-09" db="EMBL/GenBank/DDBJ databases">
        <authorList>
            <person name="Capua I."/>
            <person name="De Benedictis P."/>
            <person name="Joannis T."/>
            <person name="Lombin L.H."/>
            <person name="Cattoli G."/>
        </authorList>
    </citation>
    <scope>NUCLEOTIDE SEQUENCE [LARGE SCALE GENOMIC DNA]</scope>
    <source>
        <strain evidence="1 2">LMG 25899</strain>
    </source>
</reference>
<dbReference type="EMBL" id="MIEK01000014">
    <property type="protein sequence ID" value="OEH82847.1"/>
    <property type="molecule type" value="Genomic_DNA"/>
</dbReference>
<dbReference type="STRING" id="762845.BCR26_11520"/>
<dbReference type="InterPro" id="IPR024008">
    <property type="entry name" value="BsaA"/>
</dbReference>
<evidence type="ECO:0008006" key="3">
    <source>
        <dbReference type="Google" id="ProtNLM"/>
    </source>
</evidence>
<dbReference type="NCBIfam" id="TIGR04090">
    <property type="entry name" value="exp_by_SipW_IV"/>
    <property type="match status" value="1"/>
</dbReference>
<sequence>MKKKKRPSTKKKPSRKRRSFNFKFMIAAITFLFSGLMVLGSTYAWFVSEDTKMNQFIGSLLSAEIVEEFEPNEVWQPGVSVKKVIQVKNTGEEPAFVRLSFYEYLLMFQIDVTDQTGNGNLVVSSQEKIPTVDFDKTSTWVPAASASGTYTRDYIHYVAKKAIVPNTTTGTEMYKYKDSLREQSDFKWFNLVFPENVYDSAPPVGTKEYWLYSDGYFYYSELLNPSEISKPVLSKVNLKESAPNKMKGVLYQLNPIMDAHDSTNSLLSAWNISKSGDVYKMLSGKITN</sequence>
<comment type="caution">
    <text evidence="1">The sequence shown here is derived from an EMBL/GenBank/DDBJ whole genome shotgun (WGS) entry which is preliminary data.</text>
</comment>
<protein>
    <recommendedName>
        <fullName evidence="3">Alternate signal-mediated exported protein</fullName>
    </recommendedName>
</protein>
<dbReference type="Proteomes" id="UP000095256">
    <property type="component" value="Unassembled WGS sequence"/>
</dbReference>
<keyword evidence="2" id="KW-1185">Reference proteome</keyword>
<gene>
    <name evidence="1" type="ORF">BCR26_11520</name>
</gene>
<dbReference type="AlphaFoldDB" id="A0A1E5KYB3"/>
<name>A0A1E5KYB3_9ENTE</name>
<proteinExistence type="predicted"/>
<organism evidence="1 2">
    <name type="scientific">Enterococcus rivorum</name>
    <dbReference type="NCBI Taxonomy" id="762845"/>
    <lineage>
        <taxon>Bacteria</taxon>
        <taxon>Bacillati</taxon>
        <taxon>Bacillota</taxon>
        <taxon>Bacilli</taxon>
        <taxon>Lactobacillales</taxon>
        <taxon>Enterococcaceae</taxon>
        <taxon>Enterococcus</taxon>
    </lineage>
</organism>
<accession>A0A1E5KYB3</accession>